<evidence type="ECO:0000313" key="5">
    <source>
        <dbReference type="EMBL" id="SDE85117.1"/>
    </source>
</evidence>
<dbReference type="SUPFAM" id="SSF46689">
    <property type="entry name" value="Homeodomain-like"/>
    <property type="match status" value="2"/>
</dbReference>
<evidence type="ECO:0000256" key="1">
    <source>
        <dbReference type="ARBA" id="ARBA00023015"/>
    </source>
</evidence>
<organism evidence="5 6">
    <name type="scientific">Mucilaginibacter pineti</name>
    <dbReference type="NCBI Taxonomy" id="1391627"/>
    <lineage>
        <taxon>Bacteria</taxon>
        <taxon>Pseudomonadati</taxon>
        <taxon>Bacteroidota</taxon>
        <taxon>Sphingobacteriia</taxon>
        <taxon>Sphingobacteriales</taxon>
        <taxon>Sphingobacteriaceae</taxon>
        <taxon>Mucilaginibacter</taxon>
    </lineage>
</organism>
<dbReference type="PROSITE" id="PS01124">
    <property type="entry name" value="HTH_ARAC_FAMILY_2"/>
    <property type="match status" value="1"/>
</dbReference>
<dbReference type="InterPro" id="IPR018060">
    <property type="entry name" value="HTH_AraC"/>
</dbReference>
<dbReference type="PANTHER" id="PTHR43280:SF27">
    <property type="entry name" value="TRANSCRIPTIONAL REGULATOR MTLR"/>
    <property type="match status" value="1"/>
</dbReference>
<dbReference type="Gene3D" id="1.10.10.60">
    <property type="entry name" value="Homeodomain-like"/>
    <property type="match status" value="2"/>
</dbReference>
<dbReference type="Pfam" id="PF12833">
    <property type="entry name" value="HTH_18"/>
    <property type="match status" value="1"/>
</dbReference>
<dbReference type="SMART" id="SM00342">
    <property type="entry name" value="HTH_ARAC"/>
    <property type="match status" value="1"/>
</dbReference>
<dbReference type="EMBL" id="FNAI01000010">
    <property type="protein sequence ID" value="SDE85117.1"/>
    <property type="molecule type" value="Genomic_DNA"/>
</dbReference>
<dbReference type="GO" id="GO:0043565">
    <property type="term" value="F:sequence-specific DNA binding"/>
    <property type="evidence" value="ECO:0007669"/>
    <property type="project" value="InterPro"/>
</dbReference>
<keyword evidence="3" id="KW-0804">Transcription</keyword>
<keyword evidence="6" id="KW-1185">Reference proteome</keyword>
<proteinExistence type="predicted"/>
<dbReference type="PANTHER" id="PTHR43280">
    <property type="entry name" value="ARAC-FAMILY TRANSCRIPTIONAL REGULATOR"/>
    <property type="match status" value="1"/>
</dbReference>
<dbReference type="InterPro" id="IPR009057">
    <property type="entry name" value="Homeodomain-like_sf"/>
</dbReference>
<feature type="domain" description="HTH araC/xylS-type" evidence="4">
    <location>
        <begin position="188"/>
        <end position="286"/>
    </location>
</feature>
<dbReference type="InterPro" id="IPR003313">
    <property type="entry name" value="AraC-bd"/>
</dbReference>
<protein>
    <submittedName>
        <fullName evidence="5">Transcriptional regulator, AraC family</fullName>
    </submittedName>
</protein>
<gene>
    <name evidence="5" type="ORF">SAMN05216464_11050</name>
</gene>
<evidence type="ECO:0000256" key="2">
    <source>
        <dbReference type="ARBA" id="ARBA00023125"/>
    </source>
</evidence>
<evidence type="ECO:0000259" key="4">
    <source>
        <dbReference type="PROSITE" id="PS01124"/>
    </source>
</evidence>
<dbReference type="GO" id="GO:0003700">
    <property type="term" value="F:DNA-binding transcription factor activity"/>
    <property type="evidence" value="ECO:0007669"/>
    <property type="project" value="InterPro"/>
</dbReference>
<evidence type="ECO:0000256" key="3">
    <source>
        <dbReference type="ARBA" id="ARBA00023163"/>
    </source>
</evidence>
<accession>A0A1G7GAJ0</accession>
<dbReference type="InterPro" id="IPR018062">
    <property type="entry name" value="HTH_AraC-typ_CS"/>
</dbReference>
<reference evidence="5 6" key="1">
    <citation type="submission" date="2016-10" db="EMBL/GenBank/DDBJ databases">
        <authorList>
            <person name="de Groot N.N."/>
        </authorList>
    </citation>
    <scope>NUCLEOTIDE SEQUENCE [LARGE SCALE GENOMIC DNA]</scope>
    <source>
        <strain evidence="5 6">47C3B</strain>
    </source>
</reference>
<keyword evidence="2" id="KW-0238">DNA-binding</keyword>
<dbReference type="STRING" id="1391627.SAMN05216464_11050"/>
<name>A0A1G7GAJ0_9SPHI</name>
<dbReference type="PROSITE" id="PS00041">
    <property type="entry name" value="HTH_ARAC_FAMILY_1"/>
    <property type="match status" value="1"/>
</dbReference>
<dbReference type="Gene3D" id="2.60.120.10">
    <property type="entry name" value="Jelly Rolls"/>
    <property type="match status" value="1"/>
</dbReference>
<dbReference type="Pfam" id="PF02311">
    <property type="entry name" value="AraC_binding"/>
    <property type="match status" value="1"/>
</dbReference>
<dbReference type="InterPro" id="IPR011051">
    <property type="entry name" value="RmlC_Cupin_sf"/>
</dbReference>
<evidence type="ECO:0000313" key="6">
    <source>
        <dbReference type="Proteomes" id="UP000199072"/>
    </source>
</evidence>
<dbReference type="InterPro" id="IPR014710">
    <property type="entry name" value="RmlC-like_jellyroll"/>
</dbReference>
<sequence>MIFQLINIVKPLVQKLPLPESHSFVARTYRTPNFEVGWHQHIEYELILFTEGSGQSFIGNHVGEFDTGDIYLLGSGLPHTFQKRHSELITSAMVVQFREDCWGNDFFSTPECFALRNLLQASAAGLKIMGKALSHLQPLIVALETATGFRRVSLLLECLEILAESSEYMPVSTQTIRQLNAKDQANIDRVFQYTIDHFKEPISLSDVAGVACMSIPAFCAYFKRSTKKTYMDFLHEVRIGFACSLLTDTYKQVPEICYDSGYNTLANFHQQFLKLKGLTPLQFRKQCQTKLALPQNNIHIL</sequence>
<dbReference type="AlphaFoldDB" id="A0A1G7GAJ0"/>
<keyword evidence="1" id="KW-0805">Transcription regulation</keyword>
<dbReference type="Proteomes" id="UP000199072">
    <property type="component" value="Unassembled WGS sequence"/>
</dbReference>
<dbReference type="SUPFAM" id="SSF51182">
    <property type="entry name" value="RmlC-like cupins"/>
    <property type="match status" value="1"/>
</dbReference>